<dbReference type="OrthoDB" id="9773738at2"/>
<keyword evidence="2" id="KW-0479">Metal-binding</keyword>
<accession>A0A6I4TT77</accession>
<keyword evidence="4" id="KW-0862">Zinc</keyword>
<evidence type="ECO:0000313" key="6">
    <source>
        <dbReference type="EMBL" id="MXO97563.1"/>
    </source>
</evidence>
<feature type="domain" description="Metallo-beta-lactamase" evidence="5">
    <location>
        <begin position="63"/>
        <end position="277"/>
    </location>
</feature>
<sequence>MARETMKSWRIGDVTVTRIVELWDFQDDIRMTMPDATEEEVIALDWLHPHYATPEGRQRMNFQGFVVQAPHPDGNRVIVVDSCIGAGRKRDFDVFCDLPEGFLEDLASLGISREDVDTVMCTHLHFDHVGWNTYKDSESGTYRPTFPNARYLFGRVEYEAWRDVIRHDGHHSDTHLVECVDPIVELGLADFIEADHRIAPGIRCEPSHGHTPGHVHVRISSQGEEAVITGDLMHHPMQCAMPQRTATFDLDKDAGRATRIGFVEQYTDSGVTVIGAHFADPTAGHMIRDEAGAVWFRGLGL</sequence>
<dbReference type="Proteomes" id="UP000469430">
    <property type="component" value="Unassembled WGS sequence"/>
</dbReference>
<evidence type="ECO:0000256" key="3">
    <source>
        <dbReference type="ARBA" id="ARBA00022801"/>
    </source>
</evidence>
<dbReference type="SMART" id="SM00849">
    <property type="entry name" value="Lactamase_B"/>
    <property type="match status" value="1"/>
</dbReference>
<dbReference type="InterPro" id="IPR001279">
    <property type="entry name" value="Metallo-B-lactamas"/>
</dbReference>
<keyword evidence="3 6" id="KW-0378">Hydrolase</keyword>
<dbReference type="PANTHER" id="PTHR42978">
    <property type="entry name" value="QUORUM-QUENCHING LACTONASE YTNP-RELATED-RELATED"/>
    <property type="match status" value="1"/>
</dbReference>
<dbReference type="GO" id="GO:0046872">
    <property type="term" value="F:metal ion binding"/>
    <property type="evidence" value="ECO:0007669"/>
    <property type="project" value="UniProtKB-KW"/>
</dbReference>
<dbReference type="Pfam" id="PF00753">
    <property type="entry name" value="Lactamase_B"/>
    <property type="match status" value="1"/>
</dbReference>
<proteinExistence type="inferred from homology"/>
<protein>
    <submittedName>
        <fullName evidence="6">MBL fold metallo-hydrolase</fullName>
    </submittedName>
</protein>
<comment type="similarity">
    <text evidence="1">Belongs to the metallo-beta-lactamase superfamily.</text>
</comment>
<dbReference type="PANTHER" id="PTHR42978:SF6">
    <property type="entry name" value="QUORUM-QUENCHING LACTONASE YTNP-RELATED"/>
    <property type="match status" value="1"/>
</dbReference>
<dbReference type="InterPro" id="IPR036866">
    <property type="entry name" value="RibonucZ/Hydroxyglut_hydro"/>
</dbReference>
<gene>
    <name evidence="6" type="ORF">GRI97_00990</name>
</gene>
<dbReference type="RefSeq" id="WP_161389291.1">
    <property type="nucleotide sequence ID" value="NZ_JBHSCP010000001.1"/>
</dbReference>
<keyword evidence="7" id="KW-1185">Reference proteome</keyword>
<dbReference type="InterPro" id="IPR051013">
    <property type="entry name" value="MBL_superfamily_lactonases"/>
</dbReference>
<dbReference type="CDD" id="cd16277">
    <property type="entry name" value="metallo-hydrolase-like_MBL-fold"/>
    <property type="match status" value="1"/>
</dbReference>
<dbReference type="GO" id="GO:0016787">
    <property type="term" value="F:hydrolase activity"/>
    <property type="evidence" value="ECO:0007669"/>
    <property type="project" value="UniProtKB-KW"/>
</dbReference>
<dbReference type="EMBL" id="WTYJ01000001">
    <property type="protein sequence ID" value="MXO97563.1"/>
    <property type="molecule type" value="Genomic_DNA"/>
</dbReference>
<evidence type="ECO:0000256" key="2">
    <source>
        <dbReference type="ARBA" id="ARBA00022723"/>
    </source>
</evidence>
<evidence type="ECO:0000259" key="5">
    <source>
        <dbReference type="SMART" id="SM00849"/>
    </source>
</evidence>
<name>A0A6I4TT77_9SPHN</name>
<dbReference type="Gene3D" id="3.60.15.10">
    <property type="entry name" value="Ribonuclease Z/Hydroxyacylglutathione hydrolase-like"/>
    <property type="match status" value="1"/>
</dbReference>
<comment type="caution">
    <text evidence="6">The sequence shown here is derived from an EMBL/GenBank/DDBJ whole genome shotgun (WGS) entry which is preliminary data.</text>
</comment>
<evidence type="ECO:0000256" key="1">
    <source>
        <dbReference type="ARBA" id="ARBA00007749"/>
    </source>
</evidence>
<evidence type="ECO:0000256" key="4">
    <source>
        <dbReference type="ARBA" id="ARBA00022833"/>
    </source>
</evidence>
<reference evidence="6 7" key="1">
    <citation type="submission" date="2019-12" db="EMBL/GenBank/DDBJ databases">
        <title>Genomic-based taxomic classification of the family Erythrobacteraceae.</title>
        <authorList>
            <person name="Xu L."/>
        </authorList>
    </citation>
    <scope>NUCLEOTIDE SEQUENCE [LARGE SCALE GENOMIC DNA]</scope>
    <source>
        <strain evidence="6 7">S36</strain>
    </source>
</reference>
<evidence type="ECO:0000313" key="7">
    <source>
        <dbReference type="Proteomes" id="UP000469430"/>
    </source>
</evidence>
<dbReference type="SUPFAM" id="SSF56281">
    <property type="entry name" value="Metallo-hydrolase/oxidoreductase"/>
    <property type="match status" value="1"/>
</dbReference>
<organism evidence="6 7">
    <name type="scientific">Croceibacterium xixiisoli</name>
    <dbReference type="NCBI Taxonomy" id="1476466"/>
    <lineage>
        <taxon>Bacteria</taxon>
        <taxon>Pseudomonadati</taxon>
        <taxon>Pseudomonadota</taxon>
        <taxon>Alphaproteobacteria</taxon>
        <taxon>Sphingomonadales</taxon>
        <taxon>Erythrobacteraceae</taxon>
        <taxon>Croceibacterium</taxon>
    </lineage>
</organism>
<dbReference type="AlphaFoldDB" id="A0A6I4TT77"/>